<dbReference type="AlphaFoldDB" id="A0A2A7S3X1"/>
<feature type="DNA-binding region" description="H-T-H motif" evidence="4">
    <location>
        <begin position="44"/>
        <end position="63"/>
    </location>
</feature>
<name>A0A2A7S3X1_BURGA</name>
<evidence type="ECO:0000313" key="7">
    <source>
        <dbReference type="EMBL" id="PEH38347.1"/>
    </source>
</evidence>
<dbReference type="PROSITE" id="PS50977">
    <property type="entry name" value="HTH_TETR_2"/>
    <property type="match status" value="1"/>
</dbReference>
<dbReference type="PANTHER" id="PTHR47506:SF6">
    <property type="entry name" value="HTH-TYPE TRANSCRIPTIONAL REPRESSOR NEMR"/>
    <property type="match status" value="1"/>
</dbReference>
<dbReference type="Gene3D" id="1.10.357.10">
    <property type="entry name" value="Tetracycline Repressor, domain 2"/>
    <property type="match status" value="1"/>
</dbReference>
<evidence type="ECO:0000256" key="2">
    <source>
        <dbReference type="ARBA" id="ARBA00023125"/>
    </source>
</evidence>
<evidence type="ECO:0000313" key="8">
    <source>
        <dbReference type="Proteomes" id="UP000220629"/>
    </source>
</evidence>
<proteinExistence type="predicted"/>
<dbReference type="RefSeq" id="WP_098153990.1">
    <property type="nucleotide sequence ID" value="NZ_CADEQB010000003.1"/>
</dbReference>
<dbReference type="Pfam" id="PF00440">
    <property type="entry name" value="TetR_N"/>
    <property type="match status" value="1"/>
</dbReference>
<feature type="domain" description="HTH tetR-type" evidence="6">
    <location>
        <begin position="21"/>
        <end position="81"/>
    </location>
</feature>
<dbReference type="EMBL" id="PDDY01000004">
    <property type="protein sequence ID" value="PEH38347.1"/>
    <property type="molecule type" value="Genomic_DNA"/>
</dbReference>
<organism evidence="7 8">
    <name type="scientific">Burkholderia gladioli</name>
    <name type="common">Pseudomonas marginata</name>
    <name type="synonym">Phytomonas marginata</name>
    <dbReference type="NCBI Taxonomy" id="28095"/>
    <lineage>
        <taxon>Bacteria</taxon>
        <taxon>Pseudomonadati</taxon>
        <taxon>Pseudomonadota</taxon>
        <taxon>Betaproteobacteria</taxon>
        <taxon>Burkholderiales</taxon>
        <taxon>Burkholderiaceae</taxon>
        <taxon>Burkholderia</taxon>
    </lineage>
</organism>
<gene>
    <name evidence="7" type="ORF">CRM94_28520</name>
</gene>
<evidence type="ECO:0000256" key="4">
    <source>
        <dbReference type="PROSITE-ProRule" id="PRU00335"/>
    </source>
</evidence>
<accession>A0A2A7S3X1</accession>
<dbReference type="InterPro" id="IPR011075">
    <property type="entry name" value="TetR_C"/>
</dbReference>
<dbReference type="SUPFAM" id="SSF48498">
    <property type="entry name" value="Tetracyclin repressor-like, C-terminal domain"/>
    <property type="match status" value="1"/>
</dbReference>
<reference evidence="8" key="1">
    <citation type="submission" date="2017-09" db="EMBL/GenBank/DDBJ databases">
        <title>FDA dAtabase for Regulatory Grade micrObial Sequences (FDA-ARGOS): Supporting development and validation of Infectious Disease Dx tests.</title>
        <authorList>
            <person name="Minogue T."/>
            <person name="Wolcott M."/>
            <person name="Wasieloski L."/>
            <person name="Aguilar W."/>
            <person name="Moore D."/>
            <person name="Tallon L."/>
            <person name="Sadzewicz L."/>
            <person name="Ott S."/>
            <person name="Zhao X."/>
            <person name="Nagaraj S."/>
            <person name="Vavikolanu K."/>
            <person name="Aluvathingal J."/>
            <person name="Nadendla S."/>
            <person name="Sichtig H."/>
        </authorList>
    </citation>
    <scope>NUCLEOTIDE SEQUENCE [LARGE SCALE GENOMIC DNA]</scope>
    <source>
        <strain evidence="8">FDAARGOS_390</strain>
    </source>
</reference>
<dbReference type="SUPFAM" id="SSF46689">
    <property type="entry name" value="Homeodomain-like"/>
    <property type="match status" value="1"/>
</dbReference>
<dbReference type="GO" id="GO:0003677">
    <property type="term" value="F:DNA binding"/>
    <property type="evidence" value="ECO:0007669"/>
    <property type="project" value="UniProtKB-UniRule"/>
</dbReference>
<dbReference type="PRINTS" id="PR00455">
    <property type="entry name" value="HTHTETR"/>
</dbReference>
<dbReference type="InterPro" id="IPR036271">
    <property type="entry name" value="Tet_transcr_reg_TetR-rel_C_sf"/>
</dbReference>
<evidence type="ECO:0000256" key="5">
    <source>
        <dbReference type="SAM" id="MobiDB-lite"/>
    </source>
</evidence>
<feature type="region of interest" description="Disordered" evidence="5">
    <location>
        <begin position="1"/>
        <end position="22"/>
    </location>
</feature>
<evidence type="ECO:0000256" key="1">
    <source>
        <dbReference type="ARBA" id="ARBA00023015"/>
    </source>
</evidence>
<dbReference type="Proteomes" id="UP000220629">
    <property type="component" value="Unassembled WGS sequence"/>
</dbReference>
<protein>
    <submittedName>
        <fullName evidence="7">TetR family transcriptional regulator</fullName>
    </submittedName>
</protein>
<comment type="caution">
    <text evidence="7">The sequence shown here is derived from an EMBL/GenBank/DDBJ whole genome shotgun (WGS) entry which is preliminary data.</text>
</comment>
<keyword evidence="3" id="KW-0804">Transcription</keyword>
<dbReference type="Pfam" id="PF16925">
    <property type="entry name" value="TetR_C_13"/>
    <property type="match status" value="1"/>
</dbReference>
<dbReference type="InterPro" id="IPR001647">
    <property type="entry name" value="HTH_TetR"/>
</dbReference>
<dbReference type="PANTHER" id="PTHR47506">
    <property type="entry name" value="TRANSCRIPTIONAL REGULATORY PROTEIN"/>
    <property type="match status" value="1"/>
</dbReference>
<evidence type="ECO:0000259" key="6">
    <source>
        <dbReference type="PROSITE" id="PS50977"/>
    </source>
</evidence>
<keyword evidence="2 4" id="KW-0238">DNA-binding</keyword>
<evidence type="ECO:0000256" key="3">
    <source>
        <dbReference type="ARBA" id="ARBA00023163"/>
    </source>
</evidence>
<dbReference type="InterPro" id="IPR009057">
    <property type="entry name" value="Homeodomain-like_sf"/>
</dbReference>
<sequence length="228" mass="25126">MSSISARPRRGRPPKNPAAHADTRGVLLRAGMELLTEQGFAATGLDAVLKRVGIPKGSFYHYFESKDAFGRELMDAYDRYFIAKLDRWLLDDSQPALARLAAFVEDAKAGMARHDFTRGCLVGNLGLEAGALPEGFRERLAAIFTGWQARVANCLRAARQERTLAADADLERLAAFFWIGWEGAVLRARLLRDGAPLDTFFDGFLAGLPRARPATGRTRPPADRLPPE</sequence>
<keyword evidence="1" id="KW-0805">Transcription regulation</keyword>